<evidence type="ECO:0000256" key="3">
    <source>
        <dbReference type="ARBA" id="ARBA00022989"/>
    </source>
</evidence>
<evidence type="ECO:0000256" key="4">
    <source>
        <dbReference type="ARBA" id="ARBA00023136"/>
    </source>
</evidence>
<feature type="transmembrane region" description="Helical" evidence="5">
    <location>
        <begin position="329"/>
        <end position="347"/>
    </location>
</feature>
<dbReference type="PROSITE" id="PS50850">
    <property type="entry name" value="MFS"/>
    <property type="match status" value="1"/>
</dbReference>
<evidence type="ECO:0000259" key="6">
    <source>
        <dbReference type="PROSITE" id="PS50850"/>
    </source>
</evidence>
<dbReference type="Gene3D" id="1.20.1250.20">
    <property type="entry name" value="MFS general substrate transporter like domains"/>
    <property type="match status" value="2"/>
</dbReference>
<keyword evidence="3 5" id="KW-1133">Transmembrane helix</keyword>
<dbReference type="InterPro" id="IPR011701">
    <property type="entry name" value="MFS"/>
</dbReference>
<feature type="transmembrane region" description="Helical" evidence="5">
    <location>
        <begin position="220"/>
        <end position="240"/>
    </location>
</feature>
<feature type="transmembrane region" description="Helical" evidence="5">
    <location>
        <begin position="379"/>
        <end position="405"/>
    </location>
</feature>
<dbReference type="GO" id="GO:0016020">
    <property type="term" value="C:membrane"/>
    <property type="evidence" value="ECO:0007669"/>
    <property type="project" value="UniProtKB-SubCell"/>
</dbReference>
<dbReference type="EMBL" id="VIFY01000013">
    <property type="protein sequence ID" value="TQB76023.1"/>
    <property type="molecule type" value="Genomic_DNA"/>
</dbReference>
<dbReference type="AlphaFoldDB" id="A0A507R466"/>
<feature type="transmembrane region" description="Helical" evidence="5">
    <location>
        <begin position="157"/>
        <end position="176"/>
    </location>
</feature>
<evidence type="ECO:0000256" key="2">
    <source>
        <dbReference type="ARBA" id="ARBA00022692"/>
    </source>
</evidence>
<accession>A0A507R466</accession>
<dbReference type="CDD" id="cd17476">
    <property type="entry name" value="MFS_Amf1_MDR_like"/>
    <property type="match status" value="1"/>
</dbReference>
<evidence type="ECO:0000313" key="7">
    <source>
        <dbReference type="EMBL" id="TQB76023.1"/>
    </source>
</evidence>
<feature type="transmembrane region" description="Helical" evidence="5">
    <location>
        <begin position="457"/>
        <end position="477"/>
    </location>
</feature>
<proteinExistence type="predicted"/>
<dbReference type="GO" id="GO:0022857">
    <property type="term" value="F:transmembrane transporter activity"/>
    <property type="evidence" value="ECO:0007669"/>
    <property type="project" value="InterPro"/>
</dbReference>
<evidence type="ECO:0000313" key="8">
    <source>
        <dbReference type="Proteomes" id="UP000319663"/>
    </source>
</evidence>
<dbReference type="Pfam" id="PF07690">
    <property type="entry name" value="MFS_1"/>
    <property type="match status" value="1"/>
</dbReference>
<keyword evidence="4 5" id="KW-0472">Membrane</keyword>
<comment type="caution">
    <text evidence="7">The sequence shown here is derived from an EMBL/GenBank/DDBJ whole genome shotgun (WGS) entry which is preliminary data.</text>
</comment>
<dbReference type="InterPro" id="IPR020846">
    <property type="entry name" value="MFS_dom"/>
</dbReference>
<organism evidence="7 8">
    <name type="scientific">Monascus purpureus</name>
    <name type="common">Red mold</name>
    <name type="synonym">Monascus anka</name>
    <dbReference type="NCBI Taxonomy" id="5098"/>
    <lineage>
        <taxon>Eukaryota</taxon>
        <taxon>Fungi</taxon>
        <taxon>Dikarya</taxon>
        <taxon>Ascomycota</taxon>
        <taxon>Pezizomycotina</taxon>
        <taxon>Eurotiomycetes</taxon>
        <taxon>Eurotiomycetidae</taxon>
        <taxon>Eurotiales</taxon>
        <taxon>Aspergillaceae</taxon>
        <taxon>Monascus</taxon>
    </lineage>
</organism>
<feature type="transmembrane region" description="Helical" evidence="5">
    <location>
        <begin position="252"/>
        <end position="270"/>
    </location>
</feature>
<sequence>MEVSRKRRYSMLYKAQDEHSPPRGYHQVAVVIILCMSHLLTQAGLGQAIAPLYIIAGDLNPRSPGELRWYAAAYSLTAGTFILIAGRLGDMYGNRLMVIVGYVWFAVWSLVAGFGVYGGHILFIVSRALQGIGPAILLPNSLAILGKVYPPGWKKNVVFCVFGALAPNGFVLGALFSSIFAELAWWPWAYWVMAIVCVVLSILTYLVVPAPASLSTADRGVLDIFGSITGVAGLVVFNIAWNQGPSVGWQNAYTYILLIIGVVLFTLFFLIESRVKHPVVPVKAFNLDTILLLGCIGCGWSSFGIWLFYSWELSLELRHYRPLSVAAQFVPVGISGILAAASVPFLMRRFGPQYIMLLAMTAFTVGSVLIATAPVNQVYWAQTFVSIIVMPWGMDLSFPSANLILSNSTPREHQGVAASLVNTVINYSIAIGLGVAGTVESQVNRDGRDVLRGFRGAYYAGIGLAATSLIVSLVFVVTRFRRVEVSQLKTADSSHNSSTTEVGSGTEIG</sequence>
<feature type="transmembrane region" description="Helical" evidence="5">
    <location>
        <begin position="124"/>
        <end position="145"/>
    </location>
</feature>
<evidence type="ECO:0000256" key="5">
    <source>
        <dbReference type="SAM" id="Phobius"/>
    </source>
</evidence>
<feature type="transmembrane region" description="Helical" evidence="5">
    <location>
        <begin position="28"/>
        <end position="55"/>
    </location>
</feature>
<reference evidence="7 8" key="1">
    <citation type="submission" date="2019-06" db="EMBL/GenBank/DDBJ databases">
        <title>Wine fermentation using esterase from Monascus purpureus.</title>
        <authorList>
            <person name="Geng C."/>
            <person name="Zhang Y."/>
        </authorList>
    </citation>
    <scope>NUCLEOTIDE SEQUENCE [LARGE SCALE GENOMIC DNA]</scope>
    <source>
        <strain evidence="7">HQ1</strain>
    </source>
</reference>
<dbReference type="PANTHER" id="PTHR42718">
    <property type="entry name" value="MAJOR FACILITATOR SUPERFAMILY MULTIDRUG TRANSPORTER MFSC"/>
    <property type="match status" value="1"/>
</dbReference>
<dbReference type="Proteomes" id="UP000319663">
    <property type="component" value="Unassembled WGS sequence"/>
</dbReference>
<keyword evidence="2 5" id="KW-0812">Transmembrane</keyword>
<evidence type="ECO:0000256" key="1">
    <source>
        <dbReference type="ARBA" id="ARBA00004141"/>
    </source>
</evidence>
<feature type="transmembrane region" description="Helical" evidence="5">
    <location>
        <begin position="67"/>
        <end position="84"/>
    </location>
</feature>
<feature type="transmembrane region" description="Helical" evidence="5">
    <location>
        <begin position="96"/>
        <end position="118"/>
    </location>
</feature>
<keyword evidence="8" id="KW-1185">Reference proteome</keyword>
<name>A0A507R466_MONPU</name>
<comment type="subcellular location">
    <subcellularLocation>
        <location evidence="1">Membrane</location>
        <topology evidence="1">Multi-pass membrane protein</topology>
    </subcellularLocation>
</comment>
<feature type="transmembrane region" description="Helical" evidence="5">
    <location>
        <begin position="290"/>
        <end position="309"/>
    </location>
</feature>
<feature type="transmembrane region" description="Helical" evidence="5">
    <location>
        <begin position="188"/>
        <end position="208"/>
    </location>
</feature>
<dbReference type="PANTHER" id="PTHR42718:SF1">
    <property type="entry name" value="LOW AFFINITY AMMONIUM TRANSPORTER"/>
    <property type="match status" value="1"/>
</dbReference>
<protein>
    <recommendedName>
        <fullName evidence="6">Major facilitator superfamily (MFS) profile domain-containing protein</fullName>
    </recommendedName>
</protein>
<feature type="domain" description="Major facilitator superfamily (MFS) profile" evidence="6">
    <location>
        <begin position="30"/>
        <end position="484"/>
    </location>
</feature>
<feature type="transmembrane region" description="Helical" evidence="5">
    <location>
        <begin position="417"/>
        <end position="437"/>
    </location>
</feature>
<dbReference type="InterPro" id="IPR036259">
    <property type="entry name" value="MFS_trans_sf"/>
</dbReference>
<feature type="transmembrane region" description="Helical" evidence="5">
    <location>
        <begin position="354"/>
        <end position="373"/>
    </location>
</feature>
<gene>
    <name evidence="7" type="ORF">MPDQ_001225</name>
</gene>
<dbReference type="SUPFAM" id="SSF103473">
    <property type="entry name" value="MFS general substrate transporter"/>
    <property type="match status" value="2"/>
</dbReference>